<proteinExistence type="predicted"/>
<organism evidence="1 2">
    <name type="scientific">Methylobacterium oryzihabitans</name>
    <dbReference type="NCBI Taxonomy" id="2499852"/>
    <lineage>
        <taxon>Bacteria</taxon>
        <taxon>Pseudomonadati</taxon>
        <taxon>Pseudomonadota</taxon>
        <taxon>Alphaproteobacteria</taxon>
        <taxon>Hyphomicrobiales</taxon>
        <taxon>Methylobacteriaceae</taxon>
        <taxon>Methylobacterium</taxon>
    </lineage>
</organism>
<dbReference type="EMBL" id="SACP01000034">
    <property type="protein sequence ID" value="RVU14212.1"/>
    <property type="molecule type" value="Genomic_DNA"/>
</dbReference>
<protein>
    <submittedName>
        <fullName evidence="1">Uncharacterized protein</fullName>
    </submittedName>
</protein>
<reference evidence="1 2" key="1">
    <citation type="submission" date="2019-01" db="EMBL/GenBank/DDBJ databases">
        <authorList>
            <person name="Chen W.-M."/>
        </authorList>
    </citation>
    <scope>NUCLEOTIDE SEQUENCE [LARGE SCALE GENOMIC DNA]</scope>
    <source>
        <strain evidence="1 2">TER-1</strain>
    </source>
</reference>
<name>A0A3S2V5P7_9HYPH</name>
<keyword evidence="2" id="KW-1185">Reference proteome</keyword>
<dbReference type="AlphaFoldDB" id="A0A3S2V5P7"/>
<gene>
    <name evidence="1" type="ORF">EOE48_24420</name>
</gene>
<evidence type="ECO:0000313" key="2">
    <source>
        <dbReference type="Proteomes" id="UP000286997"/>
    </source>
</evidence>
<comment type="caution">
    <text evidence="1">The sequence shown here is derived from an EMBL/GenBank/DDBJ whole genome shotgun (WGS) entry which is preliminary data.</text>
</comment>
<dbReference type="Proteomes" id="UP000286997">
    <property type="component" value="Unassembled WGS sequence"/>
</dbReference>
<dbReference type="RefSeq" id="WP_127733488.1">
    <property type="nucleotide sequence ID" value="NZ_SACP01000034.1"/>
</dbReference>
<accession>A0A3S2V5P7</accession>
<evidence type="ECO:0000313" key="1">
    <source>
        <dbReference type="EMBL" id="RVU14212.1"/>
    </source>
</evidence>
<dbReference type="OrthoDB" id="9910319at2"/>
<sequence>MRTDSFEAATAALWASLGLPGPVPDRPSLRIDGRTLVLSPAPDGRQVVIEAELGRLPPDRTGRGEALRRLMRDGLGLVLTHRACLRLQDDAVMAVAAGPCRADAVPALRDAVEEVLHLLDLHGPTLDGAAPAPSADRFLDHQAVILRL</sequence>